<feature type="transmembrane region" description="Helical" evidence="7">
    <location>
        <begin position="450"/>
        <end position="466"/>
    </location>
</feature>
<dbReference type="Gene3D" id="1.10.4160.10">
    <property type="entry name" value="Hydantoin permease"/>
    <property type="match status" value="1"/>
</dbReference>
<keyword evidence="3 7" id="KW-0812">Transmembrane</keyword>
<feature type="transmembrane region" description="Helical" evidence="7">
    <location>
        <begin position="115"/>
        <end position="135"/>
    </location>
</feature>
<feature type="transmembrane region" description="Helical" evidence="7">
    <location>
        <begin position="369"/>
        <end position="395"/>
    </location>
</feature>
<dbReference type="EMBL" id="FWFF01000001">
    <property type="protein sequence ID" value="SLM90843.1"/>
    <property type="molecule type" value="Genomic_DNA"/>
</dbReference>
<feature type="transmembrane region" description="Helical" evidence="7">
    <location>
        <begin position="424"/>
        <end position="444"/>
    </location>
</feature>
<evidence type="ECO:0000313" key="8">
    <source>
        <dbReference type="EMBL" id="SLM90843.1"/>
    </source>
</evidence>
<evidence type="ECO:0000256" key="1">
    <source>
        <dbReference type="ARBA" id="ARBA00004141"/>
    </source>
</evidence>
<comment type="subcellular location">
    <subcellularLocation>
        <location evidence="1">Membrane</location>
        <topology evidence="1">Multi-pass membrane protein</topology>
    </subcellularLocation>
</comment>
<dbReference type="Pfam" id="PF02133">
    <property type="entry name" value="Transp_cyt_pur"/>
    <property type="match status" value="1"/>
</dbReference>
<keyword evidence="5 7" id="KW-0472">Membrane</keyword>
<dbReference type="GO" id="GO:0015205">
    <property type="term" value="F:nucleobase transmembrane transporter activity"/>
    <property type="evidence" value="ECO:0007669"/>
    <property type="project" value="TreeGrafter"/>
</dbReference>
<feature type="transmembrane region" description="Helical" evidence="7">
    <location>
        <begin position="220"/>
        <end position="239"/>
    </location>
</feature>
<keyword evidence="9" id="KW-1185">Reference proteome</keyword>
<protein>
    <submittedName>
        <fullName evidence="8">Cytosine/purine/uracil/thiamine/allantoin permease family protein</fullName>
    </submittedName>
</protein>
<dbReference type="InterPro" id="IPR045225">
    <property type="entry name" value="Uracil/uridine/allantoin_perm"/>
</dbReference>
<evidence type="ECO:0000256" key="6">
    <source>
        <dbReference type="SAM" id="MobiDB-lite"/>
    </source>
</evidence>
<organism evidence="8 9">
    <name type="scientific">Brevibacterium yomogidense</name>
    <dbReference type="NCBI Taxonomy" id="946573"/>
    <lineage>
        <taxon>Bacteria</taxon>
        <taxon>Bacillati</taxon>
        <taxon>Actinomycetota</taxon>
        <taxon>Actinomycetes</taxon>
        <taxon>Micrococcales</taxon>
        <taxon>Brevibacteriaceae</taxon>
        <taxon>Brevibacterium</taxon>
    </lineage>
</organism>
<feature type="region of interest" description="Disordered" evidence="6">
    <location>
        <begin position="481"/>
        <end position="503"/>
    </location>
</feature>
<dbReference type="RefSeq" id="WP_179207018.1">
    <property type="nucleotide sequence ID" value="NZ_FWFF01000001.1"/>
</dbReference>
<comment type="similarity">
    <text evidence="2">Belongs to the purine-cytosine permease (2.A.39) family.</text>
</comment>
<dbReference type="PANTHER" id="PTHR30618:SF6">
    <property type="entry name" value="NCS1 FAMILY NUCLEOBASE:CATION SYMPORTER-1"/>
    <property type="match status" value="1"/>
</dbReference>
<feature type="transmembrane region" description="Helical" evidence="7">
    <location>
        <begin position="260"/>
        <end position="284"/>
    </location>
</feature>
<feature type="transmembrane region" description="Helical" evidence="7">
    <location>
        <begin position="304"/>
        <end position="332"/>
    </location>
</feature>
<evidence type="ECO:0000256" key="2">
    <source>
        <dbReference type="ARBA" id="ARBA00008974"/>
    </source>
</evidence>
<accession>A0A1X6WYE3</accession>
<evidence type="ECO:0000313" key="9">
    <source>
        <dbReference type="Proteomes" id="UP000196581"/>
    </source>
</evidence>
<dbReference type="PANTHER" id="PTHR30618">
    <property type="entry name" value="NCS1 FAMILY PURINE/PYRIMIDINE TRANSPORTER"/>
    <property type="match status" value="1"/>
</dbReference>
<feature type="transmembrane region" description="Helical" evidence="7">
    <location>
        <begin position="182"/>
        <end position="200"/>
    </location>
</feature>
<dbReference type="InterPro" id="IPR001248">
    <property type="entry name" value="Pur-cyt_permease"/>
</dbReference>
<evidence type="ECO:0000256" key="5">
    <source>
        <dbReference type="ARBA" id="ARBA00023136"/>
    </source>
</evidence>
<gene>
    <name evidence="8" type="ORF">FM105_02265</name>
</gene>
<keyword evidence="4 7" id="KW-1133">Transmembrane helix</keyword>
<name>A0A1X6WYE3_9MICO</name>
<evidence type="ECO:0000256" key="4">
    <source>
        <dbReference type="ARBA" id="ARBA00022989"/>
    </source>
</evidence>
<dbReference type="CDD" id="cd11555">
    <property type="entry name" value="SLC-NCS1sbd_u1"/>
    <property type="match status" value="1"/>
</dbReference>
<feature type="transmembrane region" description="Helical" evidence="7">
    <location>
        <begin position="344"/>
        <end position="363"/>
    </location>
</feature>
<dbReference type="GO" id="GO:0005886">
    <property type="term" value="C:plasma membrane"/>
    <property type="evidence" value="ECO:0007669"/>
    <property type="project" value="TreeGrafter"/>
</dbReference>
<sequence length="503" mass="53476">MSHMPARSARLYNKELAPESATSTWKTHNLFNWWMAGWHSMAGYTMAIGLFAFGLTGWQAIIAFIAGAIILYGLNNLTGVAGQREKVPFPVFARASFGVFGANIPAILRAIVAVFWYGIQTWLASAAVMILILKIAPGTSALAGNSFLGLSSLGWICFLLLSALQLAVLLSGLETVRRLTDFAGPTIWIAVLALAVWMLARAGWTIDLSAVTTPEIPSGARQVLGVASAAFIVAAYMSGPSLNFADFTRNAPNEQSVRRGNALGLLINASLFGIVSVVIALSAHKVYGDETKDLVELVGAIDSVTILLVTIIAVSIATAGVNIICNFVAPVYDLINIRPEWFTFRRAGTLVAVLAVVVTPWNLFSSPVIVNQLIGSIGAFMGPLFGIVTVDYYLLRRKRFDTESLFTDDPDGIYFYRRGYNPRAIGALAVGGLISLLLTFVPAWSDAVPFAWPAGIVVGGLVYALLNSRTPSPVLPAGAASGADATVPTAQTDPPAEAPAGIR</sequence>
<dbReference type="Proteomes" id="UP000196581">
    <property type="component" value="Unassembled WGS sequence"/>
</dbReference>
<evidence type="ECO:0000256" key="7">
    <source>
        <dbReference type="SAM" id="Phobius"/>
    </source>
</evidence>
<reference evidence="9" key="1">
    <citation type="submission" date="2017-02" db="EMBL/GenBank/DDBJ databases">
        <authorList>
            <person name="Dridi B."/>
        </authorList>
    </citation>
    <scope>NUCLEOTIDE SEQUENCE [LARGE SCALE GENOMIC DNA]</scope>
    <source>
        <strain evidence="9">B Co 03.10</strain>
    </source>
</reference>
<evidence type="ECO:0000256" key="3">
    <source>
        <dbReference type="ARBA" id="ARBA00022692"/>
    </source>
</evidence>
<proteinExistence type="inferred from homology"/>
<dbReference type="AlphaFoldDB" id="A0A1X6WYE3"/>
<feature type="transmembrane region" description="Helical" evidence="7">
    <location>
        <begin position="147"/>
        <end position="170"/>
    </location>
</feature>
<feature type="transmembrane region" description="Helical" evidence="7">
    <location>
        <begin position="44"/>
        <end position="71"/>
    </location>
</feature>